<name>A0A6A6TYD9_9PEZI</name>
<accession>A0A6A6TYD9</accession>
<protein>
    <submittedName>
        <fullName evidence="3">Uncharacterized protein</fullName>
    </submittedName>
</protein>
<proteinExistence type="predicted"/>
<dbReference type="Proteomes" id="UP000799302">
    <property type="component" value="Unassembled WGS sequence"/>
</dbReference>
<feature type="region of interest" description="Disordered" evidence="1">
    <location>
        <begin position="79"/>
        <end position="115"/>
    </location>
</feature>
<evidence type="ECO:0000313" key="3">
    <source>
        <dbReference type="EMBL" id="KAF2664177.1"/>
    </source>
</evidence>
<keyword evidence="4" id="KW-1185">Reference proteome</keyword>
<reference evidence="3" key="1">
    <citation type="journal article" date="2020" name="Stud. Mycol.">
        <title>101 Dothideomycetes genomes: a test case for predicting lifestyles and emergence of pathogens.</title>
        <authorList>
            <person name="Haridas S."/>
            <person name="Albert R."/>
            <person name="Binder M."/>
            <person name="Bloem J."/>
            <person name="Labutti K."/>
            <person name="Salamov A."/>
            <person name="Andreopoulos B."/>
            <person name="Baker S."/>
            <person name="Barry K."/>
            <person name="Bills G."/>
            <person name="Bluhm B."/>
            <person name="Cannon C."/>
            <person name="Castanera R."/>
            <person name="Culley D."/>
            <person name="Daum C."/>
            <person name="Ezra D."/>
            <person name="Gonzalez J."/>
            <person name="Henrissat B."/>
            <person name="Kuo A."/>
            <person name="Liang C."/>
            <person name="Lipzen A."/>
            <person name="Lutzoni F."/>
            <person name="Magnuson J."/>
            <person name="Mondo S."/>
            <person name="Nolan M."/>
            <person name="Ohm R."/>
            <person name="Pangilinan J."/>
            <person name="Park H.-J."/>
            <person name="Ramirez L."/>
            <person name="Alfaro M."/>
            <person name="Sun H."/>
            <person name="Tritt A."/>
            <person name="Yoshinaga Y."/>
            <person name="Zwiers L.-H."/>
            <person name="Turgeon B."/>
            <person name="Goodwin S."/>
            <person name="Spatafora J."/>
            <person name="Crous P."/>
            <person name="Grigoriev I."/>
        </authorList>
    </citation>
    <scope>NUCLEOTIDE SEQUENCE</scope>
    <source>
        <strain evidence="3">CBS 115976</strain>
    </source>
</reference>
<organism evidence="3 4">
    <name type="scientific">Microthyrium microscopicum</name>
    <dbReference type="NCBI Taxonomy" id="703497"/>
    <lineage>
        <taxon>Eukaryota</taxon>
        <taxon>Fungi</taxon>
        <taxon>Dikarya</taxon>
        <taxon>Ascomycota</taxon>
        <taxon>Pezizomycotina</taxon>
        <taxon>Dothideomycetes</taxon>
        <taxon>Dothideomycetes incertae sedis</taxon>
        <taxon>Microthyriales</taxon>
        <taxon>Microthyriaceae</taxon>
        <taxon>Microthyrium</taxon>
    </lineage>
</organism>
<sequence length="379" mass="40783">MFSFSRSVVVAVLLGGALASPAWYGPRPADGPSRQQRVCPCAEKPAHYDEFVELYEEEPEYVTEFVRAPEHLFGPFEHEHEHEHEHEYEHENDHGHHHEHQREHHREHQRDHHREPCGCQDQITVVEVQEHQPTCSHGNACHPKPYCKPPTYCYEPIIQVPTPPPTTVTWVPIGCHGEAGHPPYQQPPPPPPYYPPPPQQPPIYQMPCQTCQQNGGRCPANPLQNGNFNQNGLAGFTASNAAAVTPALAPLAPTSEGTAGSMSVSFLITAATAPAGISLTQNVAICATNRGYTLSYFEAYDQNAVTAGCVLNISLGGVAIVNAPLVAPLVPAGAVRNVSVGAVAGATTAPFTVTLVCANAAGAAVASAVYYDAFNLQPL</sequence>
<evidence type="ECO:0000313" key="4">
    <source>
        <dbReference type="Proteomes" id="UP000799302"/>
    </source>
</evidence>
<evidence type="ECO:0000256" key="2">
    <source>
        <dbReference type="SAM" id="SignalP"/>
    </source>
</evidence>
<dbReference type="Gene3D" id="2.60.120.260">
    <property type="entry name" value="Galactose-binding domain-like"/>
    <property type="match status" value="1"/>
</dbReference>
<feature type="chain" id="PRO_5025571036" evidence="2">
    <location>
        <begin position="20"/>
        <end position="379"/>
    </location>
</feature>
<dbReference type="AlphaFoldDB" id="A0A6A6TYD9"/>
<evidence type="ECO:0000256" key="1">
    <source>
        <dbReference type="SAM" id="MobiDB-lite"/>
    </source>
</evidence>
<feature type="signal peptide" evidence="2">
    <location>
        <begin position="1"/>
        <end position="19"/>
    </location>
</feature>
<keyword evidence="2" id="KW-0732">Signal</keyword>
<dbReference type="EMBL" id="MU004243">
    <property type="protein sequence ID" value="KAF2664177.1"/>
    <property type="molecule type" value="Genomic_DNA"/>
</dbReference>
<gene>
    <name evidence="3" type="ORF">BT63DRAFT_102828</name>
</gene>